<dbReference type="GO" id="GO:0008726">
    <property type="term" value="F:alkanesulfonate monooxygenase activity"/>
    <property type="evidence" value="ECO:0007669"/>
    <property type="project" value="TreeGrafter"/>
</dbReference>
<keyword evidence="4" id="KW-0503">Monooxygenase</keyword>
<evidence type="ECO:0000259" key="5">
    <source>
        <dbReference type="Pfam" id="PF00296"/>
    </source>
</evidence>
<dbReference type="AlphaFoldDB" id="A0A6J6P5Y5"/>
<accession>A0A6J6P5Y5</accession>
<dbReference type="InterPro" id="IPR019921">
    <property type="entry name" value="Lucif-like_OxRdtase_Rv2161c"/>
</dbReference>
<evidence type="ECO:0000313" key="6">
    <source>
        <dbReference type="EMBL" id="CAB4691754.1"/>
    </source>
</evidence>
<dbReference type="InterPro" id="IPR011251">
    <property type="entry name" value="Luciferase-like_dom"/>
</dbReference>
<sequence>MKFAIIPPVRSDVTADPDWMTGFARHAEALGFESIVLVEHAVVISGYEHKYPYSESGRMPLPDQCIVPDPLDLLAYLAAVTTTLKLATGVLILPEHHPVVLAKRLATIDRLSAGRVRLCVGVGWMKEELEACGIPYSTRGRRTDECIDVLRRLWGAEDENGLSFSGEFFEFDHAHSNPKPAQENGIAIHIGGHTKAAARRAGLRGDGFQPLGLRGEDLSRMLEVMNEAAEESGRDPSALELSLGGALSTTTEQSVEEAAAAGAHRLVVSPSQNTELAAVCDEMSAFAERVHLQPMS</sequence>
<proteinExistence type="predicted"/>
<evidence type="ECO:0000256" key="2">
    <source>
        <dbReference type="ARBA" id="ARBA00022643"/>
    </source>
</evidence>
<feature type="domain" description="Luciferase-like" evidence="5">
    <location>
        <begin position="16"/>
        <end position="261"/>
    </location>
</feature>
<name>A0A6J6P5Y5_9ZZZZ</name>
<protein>
    <submittedName>
        <fullName evidence="6">Unannotated protein</fullName>
    </submittedName>
</protein>
<dbReference type="PANTHER" id="PTHR42847">
    <property type="entry name" value="ALKANESULFONATE MONOOXYGENASE"/>
    <property type="match status" value="1"/>
</dbReference>
<dbReference type="Gene3D" id="3.20.20.30">
    <property type="entry name" value="Luciferase-like domain"/>
    <property type="match status" value="1"/>
</dbReference>
<reference evidence="6" key="1">
    <citation type="submission" date="2020-05" db="EMBL/GenBank/DDBJ databases">
        <authorList>
            <person name="Chiriac C."/>
            <person name="Salcher M."/>
            <person name="Ghai R."/>
            <person name="Kavagutti S V."/>
        </authorList>
    </citation>
    <scope>NUCLEOTIDE SEQUENCE</scope>
</reference>
<evidence type="ECO:0000256" key="1">
    <source>
        <dbReference type="ARBA" id="ARBA00022630"/>
    </source>
</evidence>
<gene>
    <name evidence="6" type="ORF">UFOPK2582_00462</name>
</gene>
<dbReference type="PANTHER" id="PTHR42847:SF4">
    <property type="entry name" value="ALKANESULFONATE MONOOXYGENASE-RELATED"/>
    <property type="match status" value="1"/>
</dbReference>
<dbReference type="EMBL" id="CAEZXS010000036">
    <property type="protein sequence ID" value="CAB4691754.1"/>
    <property type="molecule type" value="Genomic_DNA"/>
</dbReference>
<keyword evidence="3" id="KW-0560">Oxidoreductase</keyword>
<keyword evidence="1" id="KW-0285">Flavoprotein</keyword>
<dbReference type="NCBIfam" id="TIGR03619">
    <property type="entry name" value="F420_Rv2161c"/>
    <property type="match status" value="1"/>
</dbReference>
<dbReference type="SUPFAM" id="SSF51679">
    <property type="entry name" value="Bacterial luciferase-like"/>
    <property type="match status" value="1"/>
</dbReference>
<evidence type="ECO:0000256" key="4">
    <source>
        <dbReference type="ARBA" id="ARBA00023033"/>
    </source>
</evidence>
<dbReference type="GO" id="GO:0046306">
    <property type="term" value="P:alkanesulfonate catabolic process"/>
    <property type="evidence" value="ECO:0007669"/>
    <property type="project" value="TreeGrafter"/>
</dbReference>
<organism evidence="6">
    <name type="scientific">freshwater metagenome</name>
    <dbReference type="NCBI Taxonomy" id="449393"/>
    <lineage>
        <taxon>unclassified sequences</taxon>
        <taxon>metagenomes</taxon>
        <taxon>ecological metagenomes</taxon>
    </lineage>
</organism>
<dbReference type="InterPro" id="IPR050172">
    <property type="entry name" value="SsuD_RutA_monooxygenase"/>
</dbReference>
<dbReference type="InterPro" id="IPR036661">
    <property type="entry name" value="Luciferase-like_sf"/>
</dbReference>
<evidence type="ECO:0000256" key="3">
    <source>
        <dbReference type="ARBA" id="ARBA00023002"/>
    </source>
</evidence>
<keyword evidence="2" id="KW-0288">FMN</keyword>
<dbReference type="Pfam" id="PF00296">
    <property type="entry name" value="Bac_luciferase"/>
    <property type="match status" value="1"/>
</dbReference>